<dbReference type="InterPro" id="IPR036514">
    <property type="entry name" value="SGNH_hydro_sf"/>
</dbReference>
<dbReference type="EMBL" id="JAVHUY010000013">
    <property type="protein sequence ID" value="MDQ7905940.1"/>
    <property type="molecule type" value="Genomic_DNA"/>
</dbReference>
<reference evidence="1 2" key="1">
    <citation type="submission" date="2023-08" db="EMBL/GenBank/DDBJ databases">
        <title>Phytohabitans sansha sp. nov., isolated from marine sediment.</title>
        <authorList>
            <person name="Zhao Y."/>
            <person name="Yi K."/>
        </authorList>
    </citation>
    <scope>NUCLEOTIDE SEQUENCE [LARGE SCALE GENOMIC DNA]</scope>
    <source>
        <strain evidence="1 2">ZYX-F-186</strain>
    </source>
</reference>
<dbReference type="SUPFAM" id="SSF52266">
    <property type="entry name" value="SGNH hydrolase"/>
    <property type="match status" value="1"/>
</dbReference>
<accession>A0ABU0ZFV2</accession>
<protein>
    <submittedName>
        <fullName evidence="1">Inducer of phenazine A</fullName>
    </submittedName>
</protein>
<gene>
    <name evidence="1" type="ORF">RB614_15615</name>
</gene>
<organism evidence="1 2">
    <name type="scientific">Phytohabitans maris</name>
    <dbReference type="NCBI Taxonomy" id="3071409"/>
    <lineage>
        <taxon>Bacteria</taxon>
        <taxon>Bacillati</taxon>
        <taxon>Actinomycetota</taxon>
        <taxon>Actinomycetes</taxon>
        <taxon>Micromonosporales</taxon>
        <taxon>Micromonosporaceae</taxon>
    </lineage>
</organism>
<dbReference type="Proteomes" id="UP001230908">
    <property type="component" value="Unassembled WGS sequence"/>
</dbReference>
<evidence type="ECO:0000313" key="2">
    <source>
        <dbReference type="Proteomes" id="UP001230908"/>
    </source>
</evidence>
<dbReference type="Gene3D" id="3.40.50.1110">
    <property type="entry name" value="SGNH hydrolase"/>
    <property type="match status" value="1"/>
</dbReference>
<sequence length="342" mass="37918">MTSHIATLTPQMLHYTEQLYENGKLRWLPYVMYFHPAHHRSTVANTDRLGFRVSRNGSDQASVAGPWQGDPVNVLVGGSATFGVGATTDAGTVSSHLWSTYATAHAWVNFGGRAHNSAQELINFLLHRHLLPEIRHIVLFSGLNNLSLARLPAQIRGEHGAFYNCSEFNDIMYEVNRPPRPYALSQLLRRERSGPATRNDLPPPPPAAEQVEIAAHLTLRHLGGWRLLADSLGATLSFALQPLATWVRDRPAPTEQLLFAELDELFSFSQAYGDITPPEVGRNYATALRAGCEKLGVPFVELSPLLAETVAPDDWIFVDRAHMTDRGYDAVASLIARQLDLR</sequence>
<keyword evidence="2" id="KW-1185">Reference proteome</keyword>
<dbReference type="RefSeq" id="WP_308713210.1">
    <property type="nucleotide sequence ID" value="NZ_JAVHUY010000013.1"/>
</dbReference>
<name>A0ABU0ZFV2_9ACTN</name>
<comment type="caution">
    <text evidence="1">The sequence shown here is derived from an EMBL/GenBank/DDBJ whole genome shotgun (WGS) entry which is preliminary data.</text>
</comment>
<evidence type="ECO:0000313" key="1">
    <source>
        <dbReference type="EMBL" id="MDQ7905940.1"/>
    </source>
</evidence>
<proteinExistence type="predicted"/>